<feature type="compositionally biased region" description="Low complexity" evidence="1">
    <location>
        <begin position="1511"/>
        <end position="1525"/>
    </location>
</feature>
<dbReference type="CDD" id="cd00185">
    <property type="entry name" value="TNFRSF"/>
    <property type="match status" value="2"/>
</dbReference>
<dbReference type="Gene3D" id="2.10.50.10">
    <property type="entry name" value="Tumor Necrosis Factor Receptor, subunit A, domain 2"/>
    <property type="match status" value="5"/>
</dbReference>
<dbReference type="PANTHER" id="PTHR46104:SF1">
    <property type="entry name" value="GENE 9195-RELATED"/>
    <property type="match status" value="1"/>
</dbReference>
<dbReference type="SMART" id="SM01411">
    <property type="entry name" value="Ephrin_rec_like"/>
    <property type="match status" value="7"/>
</dbReference>
<dbReference type="Pfam" id="PF06739">
    <property type="entry name" value="SBBP"/>
    <property type="match status" value="1"/>
</dbReference>
<dbReference type="SUPFAM" id="SSF57184">
    <property type="entry name" value="Growth factor receptor domain"/>
    <property type="match status" value="2"/>
</dbReference>
<evidence type="ECO:0000313" key="6">
    <source>
        <dbReference type="Proteomes" id="UP001150062"/>
    </source>
</evidence>
<feature type="domain" description="Tyrosine-protein kinase ephrin type A/B receptor-like" evidence="3">
    <location>
        <begin position="739"/>
        <end position="781"/>
    </location>
</feature>
<sequence>MSLYSVLFVHIHTHTRIHTGTHLQFAHGGFPFASILVSNKEGDKFNYSSYLLGINTIADFGNNKIQFRIGQKEQVELSLYKSQSTLPIVSEQANGLAHFLIGRDKGEWRRNMTTYGRIQYNGVYQGVDLTFTFPKKGNYRIKSDFYLDKGEKISQINWELNSKEYDFKICPESEELIIYRLDSGNIVITESKPLFFQNGKELEGKWIINKIKNKKYFGFQIDDQQFDPKISLIIDPGYSTYIGGKNYEDGFGVMIDEDGYVYLSGDSNSVDFPITAGGYDNDSSVYGPYVIKLNPAGDDIIFSTFVQGSDGKSTSFDLFIDSLKQPIITGTSTGSHPTSPGSYKESCTNQDVLRPFVSKISSDGSNLVYSTFVCFKDDKDAHGFKLILDEYDLDSVHLVGKAVSEIDDPIVNCGIVGNYYSGIILKLSGDGETLDAAKCFGGNDGDSEITDLAFNDLTNDYVIAVGSSPDTNINGYTGNNGGIDCFVVVLDYSSYNIIHFTFFGGSDDDECYALESDTLSNILFGGKTKSLDLPITPNAYVSTIPESDIAYGFFAEMNFNLDTVKYCSYYFSTIKTAVNVRTLKYINETGKYSDGTKQFIIGSEGIGVYSDEGSNFLTDGSLSLFLINNTDTQARNINTGAIYSSQPILNDNDELIFVITGYAIGPRLHVTPGAFQQTFGGGSYDVFVQTVFCKAGYSGNLFEECQICNKGTYSTSKMDTCQKCPEGTYNDAVSSTSIESCISCPKGTYNPDQGAQSLATCQKCPAGYYNDQTKSNSISNCKPCQRGFFSETSGLESEDGCIVCPAGTFSDKLAANSYSNCEKCPAGTYNIYTNSTTSDDCIKCPVGTYSQNRGMYIKSGCLKCPAGTYQNIEGANSIHDCFECQEGTYNPNEGSTSKNDCLNCPAGTFSDISGMDSERGCNFCPEGTYSEVVGSRNSADCKKCDYGYYSEFKGSSICKKCEHGTYSDYLGSEKCKLCPPGNYSLFTGSSACEKCPANQFNNEAGSSTCTKCVNDLICLGGNECSEGRDQEKTCSTCLKGYFILQGSCKKCPANADAVYIVILVLIALIVGGFLFLFRKKLLPLIKNPITGIMITFFQLLSAITALELEWPSQVSGATRSSTSIFTFDIPFVSPECYSEFDYFTRWYIKFSIPFIISFVMISGYFLIKLYYYRKGKEIHDLKMKGISIKFWNYYSSLLKFFYIPYTKLSFEPFDYTKINNFKTLDADTDIEFGGEEWSKHMAAFIISLILFVFGIPIFFFIVLKLAKKNNFNDYWTNRFGWMYHRFKSNRYWYELYEIFFKLILMVAALYSSSNPLLQGWTVFGLTLFTILFIVAVKPYKILVPKLYIKQDIKISKFAPEDIIMIGLYVVLFSILSLGLGVFSIGIFVFVYPIGMIIAYSGVKDSAKILLLIRSEEREEREKELKKEGKELKKKKTKFTKFTAFTKFQDILNKKNKNNSHSSNTSDTNDSNDSNEKIDELDNQKKEIEIEMNNVRINEDQDNFNPNILRASSDNSSTSELTSSEK</sequence>
<dbReference type="Pfam" id="PF07699">
    <property type="entry name" value="Ephrin_rec_like"/>
    <property type="match status" value="4"/>
</dbReference>
<feature type="transmembrane region" description="Helical" evidence="2">
    <location>
        <begin position="1317"/>
        <end position="1336"/>
    </location>
</feature>
<dbReference type="InterPro" id="IPR011641">
    <property type="entry name" value="Tyr-kin_ephrin_A/B_rcpt-like"/>
</dbReference>
<feature type="domain" description="DUF7948" evidence="4">
    <location>
        <begin position="73"/>
        <end position="236"/>
    </location>
</feature>
<keyword evidence="2" id="KW-0812">Transmembrane</keyword>
<dbReference type="InterPro" id="IPR057708">
    <property type="entry name" value="DUF7948"/>
</dbReference>
<dbReference type="EMBL" id="JAOAOG010000168">
    <property type="protein sequence ID" value="KAJ6243680.1"/>
    <property type="molecule type" value="Genomic_DNA"/>
</dbReference>
<feature type="transmembrane region" description="Helical" evidence="2">
    <location>
        <begin position="1241"/>
        <end position="1263"/>
    </location>
</feature>
<dbReference type="InterPro" id="IPR010620">
    <property type="entry name" value="SBBP_repeat"/>
</dbReference>
<proteinExistence type="predicted"/>
<comment type="caution">
    <text evidence="5">The sequence shown here is derived from an EMBL/GenBank/DDBJ whole genome shotgun (WGS) entry which is preliminary data.</text>
</comment>
<feature type="transmembrane region" description="Helical" evidence="2">
    <location>
        <begin position="1188"/>
        <end position="1205"/>
    </location>
</feature>
<feature type="region of interest" description="Disordered" evidence="1">
    <location>
        <begin position="1454"/>
        <end position="1525"/>
    </location>
</feature>
<evidence type="ECO:0000259" key="4">
    <source>
        <dbReference type="Pfam" id="PF25778"/>
    </source>
</evidence>
<keyword evidence="2" id="KW-0472">Membrane</keyword>
<feature type="domain" description="Tyrosine-protein kinase ephrin type A/B receptor-like" evidence="3">
    <location>
        <begin position="897"/>
        <end position="941"/>
    </location>
</feature>
<dbReference type="Proteomes" id="UP001150062">
    <property type="component" value="Unassembled WGS sequence"/>
</dbReference>
<reference evidence="5" key="1">
    <citation type="submission" date="2022-08" db="EMBL/GenBank/DDBJ databases">
        <title>Novel sulfate-reducing endosymbionts in the free-living metamonad Anaeramoeba.</title>
        <authorList>
            <person name="Jerlstrom-Hultqvist J."/>
            <person name="Cepicka I."/>
            <person name="Gallot-Lavallee L."/>
            <person name="Salas-Leiva D."/>
            <person name="Curtis B.A."/>
            <person name="Zahonova K."/>
            <person name="Pipaliya S."/>
            <person name="Dacks J."/>
            <person name="Roger A.J."/>
        </authorList>
    </citation>
    <scope>NUCLEOTIDE SEQUENCE</scope>
    <source>
        <strain evidence="5">Schooner1</strain>
    </source>
</reference>
<dbReference type="InterPro" id="IPR009030">
    <property type="entry name" value="Growth_fac_rcpt_cys_sf"/>
</dbReference>
<name>A0ABQ8YGF4_9EUKA</name>
<feature type="compositionally biased region" description="Low complexity" evidence="1">
    <location>
        <begin position="1458"/>
        <end position="1471"/>
    </location>
</feature>
<organism evidence="5 6">
    <name type="scientific">Anaeramoeba flamelloides</name>
    <dbReference type="NCBI Taxonomy" id="1746091"/>
    <lineage>
        <taxon>Eukaryota</taxon>
        <taxon>Metamonada</taxon>
        <taxon>Anaeramoebidae</taxon>
        <taxon>Anaeramoeba</taxon>
    </lineage>
</organism>
<accession>A0ABQ8YGF4</accession>
<evidence type="ECO:0000313" key="5">
    <source>
        <dbReference type="EMBL" id="KAJ6243680.1"/>
    </source>
</evidence>
<evidence type="ECO:0008006" key="7">
    <source>
        <dbReference type="Google" id="ProtNLM"/>
    </source>
</evidence>
<feature type="transmembrane region" description="Helical" evidence="2">
    <location>
        <begin position="1291"/>
        <end position="1311"/>
    </location>
</feature>
<dbReference type="Pfam" id="PF25778">
    <property type="entry name" value="DUF7948"/>
    <property type="match status" value="1"/>
</dbReference>
<keyword evidence="6" id="KW-1185">Reference proteome</keyword>
<feature type="compositionally biased region" description="Basic and acidic residues" evidence="1">
    <location>
        <begin position="1473"/>
        <end position="1488"/>
    </location>
</feature>
<dbReference type="PANTHER" id="PTHR46104">
    <property type="entry name" value="GENE 9195-RELATED-RELATED"/>
    <property type="match status" value="1"/>
</dbReference>
<keyword evidence="2" id="KW-1133">Transmembrane helix</keyword>
<protein>
    <recommendedName>
        <fullName evidence="7">Tyrosine-protein kinase ephrin type A/B receptor-like domain-containing protein</fullName>
    </recommendedName>
</protein>
<evidence type="ECO:0000256" key="1">
    <source>
        <dbReference type="SAM" id="MobiDB-lite"/>
    </source>
</evidence>
<feature type="transmembrane region" description="Helical" evidence="2">
    <location>
        <begin position="1357"/>
        <end position="1375"/>
    </location>
</feature>
<feature type="transmembrane region" description="Helical" evidence="2">
    <location>
        <begin position="1057"/>
        <end position="1077"/>
    </location>
</feature>
<gene>
    <name evidence="5" type="ORF">M0813_22119</name>
</gene>
<feature type="domain" description="Tyrosine-protein kinase ephrin type A/B receptor-like" evidence="3">
    <location>
        <begin position="947"/>
        <end position="990"/>
    </location>
</feature>
<feature type="domain" description="Tyrosine-protein kinase ephrin type A/B receptor-like" evidence="3">
    <location>
        <begin position="836"/>
        <end position="881"/>
    </location>
</feature>
<feature type="transmembrane region" description="Helical" evidence="2">
    <location>
        <begin position="1146"/>
        <end position="1167"/>
    </location>
</feature>
<evidence type="ECO:0000259" key="3">
    <source>
        <dbReference type="Pfam" id="PF07699"/>
    </source>
</evidence>
<evidence type="ECO:0000256" key="2">
    <source>
        <dbReference type="SAM" id="Phobius"/>
    </source>
</evidence>
<feature type="transmembrane region" description="Helical" evidence="2">
    <location>
        <begin position="1089"/>
        <end position="1106"/>
    </location>
</feature>